<dbReference type="EMBL" id="DAATVH010000014">
    <property type="protein sequence ID" value="HAF0267979.1"/>
    <property type="molecule type" value="Genomic_DNA"/>
</dbReference>
<reference evidence="12" key="5">
    <citation type="submission" date="2018-09" db="EMBL/GenBank/DDBJ databases">
        <authorList>
            <person name="Ashton P.M."/>
            <person name="Dallman T."/>
            <person name="Nair S."/>
            <person name="De Pinna E."/>
            <person name="Peters T."/>
            <person name="Grant K."/>
        </authorList>
    </citation>
    <scope>NUCLEOTIDE SEQUENCE</scope>
    <source>
        <strain evidence="12">271131</strain>
        <strain evidence="14">596928</strain>
    </source>
</reference>
<comment type="subunit">
    <text evidence="8">Monomer.</text>
</comment>
<dbReference type="EMBL" id="DAAQTQ010000010">
    <property type="protein sequence ID" value="HAE0817749.1"/>
    <property type="molecule type" value="Genomic_DNA"/>
</dbReference>
<feature type="binding site" evidence="8">
    <location>
        <position position="124"/>
    </location>
    <ligand>
        <name>phosphoenolpyruvate</name>
        <dbReference type="ChEBI" id="CHEBI:58702"/>
    </ligand>
</feature>
<evidence type="ECO:0000313" key="22">
    <source>
        <dbReference type="EMBL" id="HAE0722637.1"/>
    </source>
</evidence>
<evidence type="ECO:0000256" key="7">
    <source>
        <dbReference type="ARBA" id="ARBA00044633"/>
    </source>
</evidence>
<dbReference type="GO" id="GO:0003866">
    <property type="term" value="F:3-phosphoshikimate 1-carboxyvinyltransferase activity"/>
    <property type="evidence" value="ECO:0007669"/>
    <property type="project" value="UniProtKB-UniRule"/>
</dbReference>
<evidence type="ECO:0000313" key="15">
    <source>
        <dbReference type="EMBL" id="ECS3350891.1"/>
    </source>
</evidence>
<evidence type="ECO:0000256" key="4">
    <source>
        <dbReference type="ARBA" id="ARBA00022605"/>
    </source>
</evidence>
<dbReference type="InterPro" id="IPR036968">
    <property type="entry name" value="Enolpyruvate_Tfrase_sf"/>
</dbReference>
<feature type="binding site" evidence="8">
    <location>
        <position position="171"/>
    </location>
    <ligand>
        <name>3-phosphoshikimate</name>
        <dbReference type="ChEBI" id="CHEBI:145989"/>
    </ligand>
</feature>
<dbReference type="Pfam" id="PF00275">
    <property type="entry name" value="EPSP_synthase"/>
    <property type="match status" value="1"/>
</dbReference>
<dbReference type="HAMAP" id="MF_00210">
    <property type="entry name" value="EPSP_synth"/>
    <property type="match status" value="1"/>
</dbReference>
<dbReference type="GO" id="GO:0009073">
    <property type="term" value="P:aromatic amino acid family biosynthetic process"/>
    <property type="evidence" value="ECO:0007669"/>
    <property type="project" value="UniProtKB-KW"/>
</dbReference>
<evidence type="ECO:0000313" key="14">
    <source>
        <dbReference type="EMBL" id="EBY5856434.1"/>
    </source>
</evidence>
<dbReference type="EMBL" id="AAGDFW010000041">
    <property type="protein sequence ID" value="EBM6343414.1"/>
    <property type="molecule type" value="Genomic_DNA"/>
</dbReference>
<evidence type="ECO:0000256" key="1">
    <source>
        <dbReference type="ARBA" id="ARBA00004811"/>
    </source>
</evidence>
<dbReference type="EMBL" id="AAKWII010000011">
    <property type="protein sequence ID" value="ECW4161219.1"/>
    <property type="molecule type" value="Genomic_DNA"/>
</dbReference>
<dbReference type="EMBL" id="AAKWVK010000013">
    <property type="protein sequence ID" value="ECW5629558.1"/>
    <property type="molecule type" value="Genomic_DNA"/>
</dbReference>
<evidence type="ECO:0000313" key="21">
    <source>
        <dbReference type="EMBL" id="EDF6265920.1"/>
    </source>
</evidence>
<evidence type="ECO:0000256" key="6">
    <source>
        <dbReference type="ARBA" id="ARBA00023141"/>
    </source>
</evidence>
<dbReference type="InterPro" id="IPR006264">
    <property type="entry name" value="EPSP_synthase"/>
</dbReference>
<evidence type="ECO:0000313" key="25">
    <source>
        <dbReference type="EMBL" id="HAE0877888.1"/>
    </source>
</evidence>
<evidence type="ECO:0000313" key="20">
    <source>
        <dbReference type="EMBL" id="ECZ7737507.1"/>
    </source>
</evidence>
<evidence type="ECO:0000313" key="17">
    <source>
        <dbReference type="EMBL" id="ECW4161219.1"/>
    </source>
</evidence>
<dbReference type="PROSITE" id="PS00104">
    <property type="entry name" value="EPSP_SYNTHASE_1"/>
    <property type="match status" value="1"/>
</dbReference>
<keyword evidence="4 8" id="KW-0028">Amino-acid biosynthesis</keyword>
<keyword evidence="5 8" id="KW-0808">Transferase</keyword>
<comment type="similarity">
    <text evidence="2 8">Belongs to the EPSP synthase family.</text>
</comment>
<feature type="binding site" evidence="8">
    <location>
        <position position="22"/>
    </location>
    <ligand>
        <name>phosphoenolpyruvate</name>
        <dbReference type="ChEBI" id="CHEBI:58702"/>
    </ligand>
</feature>
<dbReference type="RefSeq" id="WP_000445182.1">
    <property type="nucleotide sequence ID" value="NZ_CALPAB010000019.1"/>
</dbReference>
<feature type="binding site" evidence="8">
    <location>
        <position position="411"/>
    </location>
    <ligand>
        <name>phosphoenolpyruvate</name>
        <dbReference type="ChEBI" id="CHEBI:58702"/>
    </ligand>
</feature>
<dbReference type="FunFam" id="3.65.10.10:FF:000004">
    <property type="entry name" value="3-phosphoshikimate 1-carboxyvinyltransferase"/>
    <property type="match status" value="1"/>
</dbReference>
<feature type="binding site" evidence="8">
    <location>
        <position position="344"/>
    </location>
    <ligand>
        <name>phosphoenolpyruvate</name>
        <dbReference type="ChEBI" id="CHEBI:58702"/>
    </ligand>
</feature>
<dbReference type="EMBL" id="AAHGYF010000009">
    <property type="protein sequence ID" value="EBV9741535.1"/>
    <property type="molecule type" value="Genomic_DNA"/>
</dbReference>
<keyword evidence="3 8" id="KW-0963">Cytoplasm</keyword>
<reference evidence="21" key="3">
    <citation type="submission" date="2018-07" db="EMBL/GenBank/DDBJ databases">
        <authorList>
            <consortium name="PulseNet: The National Subtyping Network for Foodborne Disease Surveillance"/>
            <person name="Tarr C.L."/>
            <person name="Trees E."/>
            <person name="Katz L.S."/>
            <person name="Carleton-Romer H.A."/>
            <person name="Stroika S."/>
            <person name="Kucerova Z."/>
            <person name="Roache K.F."/>
            <person name="Sabol A.L."/>
            <person name="Besser J."/>
            <person name="Gerner-Smidt P."/>
        </authorList>
    </citation>
    <scope>NUCLEOTIDE SEQUENCE</scope>
    <source>
        <strain evidence="21">2017K-0051</strain>
    </source>
</reference>
<feature type="binding site" evidence="8">
    <location>
        <position position="171"/>
    </location>
    <ligand>
        <name>phosphoenolpyruvate</name>
        <dbReference type="ChEBI" id="CHEBI:58702"/>
    </ligand>
</feature>
<dbReference type="InterPro" id="IPR013792">
    <property type="entry name" value="RNA3'P_cycl/enolpyr_Trfase_a/b"/>
</dbReference>
<reference evidence="10" key="7">
    <citation type="submission" date="2019-06" db="EMBL/GenBank/DDBJ databases">
        <authorList>
            <consortium name="GenomeTrakr network: Whole genome sequencing for foodborne pathogen traceback"/>
        </authorList>
    </citation>
    <scope>NUCLEOTIDE SEQUENCE</scope>
    <source>
        <strain evidence="18">FDA00002889</strain>
        <strain evidence="20">FDA00004442</strain>
        <strain evidence="10">FDA00004931</strain>
        <strain evidence="19">FDA00005019</strain>
        <strain evidence="17">FDA00008985</strain>
        <strain evidence="11">NY-17539</strain>
        <strain evidence="13">WAPHL-SAL-A01132</strain>
    </source>
</reference>
<dbReference type="EMBL" id="DAAQWR010000013">
    <property type="protein sequence ID" value="HAE1183418.1"/>
    <property type="molecule type" value="Genomic_DNA"/>
</dbReference>
<dbReference type="SUPFAM" id="SSF55205">
    <property type="entry name" value="EPT/RTPC-like"/>
    <property type="match status" value="1"/>
</dbReference>
<evidence type="ECO:0000313" key="10">
    <source>
        <dbReference type="EMBL" id="EBM6343414.1"/>
    </source>
</evidence>
<reference evidence="29" key="4">
    <citation type="submission" date="2018-07" db="EMBL/GenBank/DDBJ databases">
        <authorList>
            <consortium name="NCBI Pathogen Detection Project"/>
        </authorList>
    </citation>
    <scope>NUCLEOTIDE SEQUENCE</scope>
    <source>
        <strain evidence="29">12-2288</strain>
        <strain evidence="30">NVSL 6673</strain>
        <strain evidence="22">Salmonella enterica</strain>
    </source>
</reference>
<dbReference type="PANTHER" id="PTHR21090">
    <property type="entry name" value="AROM/DEHYDROQUINATE SYNTHASE"/>
    <property type="match status" value="1"/>
</dbReference>
<evidence type="ECO:0000313" key="27">
    <source>
        <dbReference type="EMBL" id="HAE1051295.1"/>
    </source>
</evidence>
<dbReference type="EMBL" id="DAAQSU010000015">
    <property type="protein sequence ID" value="HAE0722637.1"/>
    <property type="molecule type" value="Genomic_DNA"/>
</dbReference>
<feature type="active site" description="Proton acceptor" evidence="8">
    <location>
        <position position="313"/>
    </location>
</feature>
<comment type="function">
    <text evidence="8">Catalyzes the transfer of the enolpyruvyl moiety of phosphoenolpyruvate (PEP) to the 5-hydroxyl of shikimate-3-phosphate (S3P) to produce enolpyruvyl shikimate-3-phosphate and inorganic phosphate.</text>
</comment>
<feature type="binding site" evidence="8">
    <location>
        <position position="22"/>
    </location>
    <ligand>
        <name>3-phosphoshikimate</name>
        <dbReference type="ChEBI" id="CHEBI:145989"/>
    </ligand>
</feature>
<evidence type="ECO:0000313" key="31">
    <source>
        <dbReference type="EMBL" id="QBY62042.1"/>
    </source>
</evidence>
<dbReference type="EMBL" id="AAKQKN010000010">
    <property type="protein sequence ID" value="ECU5903129.1"/>
    <property type="molecule type" value="Genomic_DNA"/>
</dbReference>
<dbReference type="InterPro" id="IPR023193">
    <property type="entry name" value="EPSP_synthase_CS"/>
</dbReference>
<evidence type="ECO:0000313" key="16">
    <source>
        <dbReference type="EMBL" id="ECU5903129.1"/>
    </source>
</evidence>
<dbReference type="EMBL" id="AAKXGG010000009">
    <property type="protein sequence ID" value="ECW6305453.1"/>
    <property type="molecule type" value="Genomic_DNA"/>
</dbReference>
<dbReference type="EMBL" id="DAAQTU010000014">
    <property type="protein sequence ID" value="HAE0845464.1"/>
    <property type="molecule type" value="Genomic_DNA"/>
</dbReference>
<dbReference type="UniPathway" id="UPA00053">
    <property type="reaction ID" value="UER00089"/>
</dbReference>
<dbReference type="Gene3D" id="3.65.10.10">
    <property type="entry name" value="Enolpyruvate transferase domain"/>
    <property type="match status" value="2"/>
</dbReference>
<evidence type="ECO:0000256" key="2">
    <source>
        <dbReference type="ARBA" id="ARBA00009948"/>
    </source>
</evidence>
<evidence type="ECO:0000256" key="8">
    <source>
        <dbReference type="HAMAP-Rule" id="MF_00210"/>
    </source>
</evidence>
<dbReference type="EMBL" id="AAGEHA010000011">
    <property type="protein sequence ID" value="EBM9623743.1"/>
    <property type="molecule type" value="Genomic_DNA"/>
</dbReference>
<dbReference type="EMBL" id="AALHUE010000016">
    <property type="protein sequence ID" value="ECZ7737507.1"/>
    <property type="molecule type" value="Genomic_DNA"/>
</dbReference>
<dbReference type="EC" id="2.5.1.19" evidence="8"/>
<dbReference type="PIRSF" id="PIRSF000505">
    <property type="entry name" value="EPSPS"/>
    <property type="match status" value="1"/>
</dbReference>
<name>A0A3W1FB29_SALSE</name>
<keyword evidence="6 8" id="KW-0057">Aromatic amino acid biosynthesis</keyword>
<comment type="catalytic activity">
    <reaction evidence="7">
        <text>3-phosphoshikimate + phosphoenolpyruvate = 5-O-(1-carboxyvinyl)-3-phosphoshikimate + phosphate</text>
        <dbReference type="Rhea" id="RHEA:21256"/>
        <dbReference type="ChEBI" id="CHEBI:43474"/>
        <dbReference type="ChEBI" id="CHEBI:57701"/>
        <dbReference type="ChEBI" id="CHEBI:58702"/>
        <dbReference type="ChEBI" id="CHEBI:145989"/>
        <dbReference type="EC" id="2.5.1.19"/>
    </reaction>
    <physiologicalReaction direction="left-to-right" evidence="7">
        <dbReference type="Rhea" id="RHEA:21257"/>
    </physiologicalReaction>
</comment>
<dbReference type="GO" id="GO:0008652">
    <property type="term" value="P:amino acid biosynthetic process"/>
    <property type="evidence" value="ECO:0007669"/>
    <property type="project" value="UniProtKB-KW"/>
</dbReference>
<feature type="binding site" evidence="8">
    <location>
        <position position="96"/>
    </location>
    <ligand>
        <name>phosphoenolpyruvate</name>
        <dbReference type="ChEBI" id="CHEBI:58702"/>
    </ligand>
</feature>
<evidence type="ECO:0000256" key="3">
    <source>
        <dbReference type="ARBA" id="ARBA00022490"/>
    </source>
</evidence>
<protein>
    <recommendedName>
        <fullName evidence="8">3-phosphoshikimate 1-carboxyvinyltransferase</fullName>
        <ecNumber evidence="8">2.5.1.19</ecNumber>
    </recommendedName>
    <alternativeName>
        <fullName evidence="8">5-enolpyruvylshikimate-3-phosphate synthase</fullName>
        <shortName evidence="8">EPSP synthase</shortName>
        <shortName evidence="8">EPSPS</shortName>
    </alternativeName>
</protein>
<accession>A0A401AX73</accession>
<reference evidence="22" key="1">
    <citation type="journal article" date="2018" name="Genome Biol.">
        <title>SKESA: strategic k-mer extension for scrupulous assemblies.</title>
        <authorList>
            <person name="Souvorov A."/>
            <person name="Agarwala R."/>
            <person name="Lipman D.J."/>
        </authorList>
    </citation>
    <scope>NUCLEOTIDE SEQUENCE</scope>
    <source>
        <strain evidence="29">12-2288</strain>
        <strain evidence="30">NVSL 6673</strain>
        <strain evidence="22">Salmonella enterica</strain>
    </source>
</reference>
<dbReference type="FunFam" id="3.65.10.10:FF:000003">
    <property type="entry name" value="3-phosphoshikimate 1-carboxyvinyltransferase"/>
    <property type="match status" value="1"/>
</dbReference>
<evidence type="ECO:0000259" key="9">
    <source>
        <dbReference type="Pfam" id="PF00275"/>
    </source>
</evidence>
<dbReference type="EMBL" id="AAMBKR010000011">
    <property type="protein sequence ID" value="EDF6265920.1"/>
    <property type="molecule type" value="Genomic_DNA"/>
</dbReference>
<evidence type="ECO:0000313" key="12">
    <source>
        <dbReference type="EMBL" id="EBS0943163.1"/>
    </source>
</evidence>
<dbReference type="EMBL" id="AAHOLL010000001">
    <property type="protein sequence ID" value="EBY5856434.1"/>
    <property type="molecule type" value="Genomic_DNA"/>
</dbReference>
<evidence type="ECO:0000313" key="23">
    <source>
        <dbReference type="EMBL" id="HAE0817749.1"/>
    </source>
</evidence>
<evidence type="ECO:0000313" key="30">
    <source>
        <dbReference type="EMBL" id="HAF0267979.1"/>
    </source>
</evidence>
<evidence type="ECO:0000313" key="29">
    <source>
        <dbReference type="EMBL" id="HAE6896903.1"/>
    </source>
</evidence>
<dbReference type="EMBL" id="AAKJGI010000011">
    <property type="protein sequence ID" value="ECS3350891.1"/>
    <property type="molecule type" value="Genomic_DNA"/>
</dbReference>
<feature type="binding site" evidence="8">
    <location>
        <position position="386"/>
    </location>
    <ligand>
        <name>phosphoenolpyruvate</name>
        <dbReference type="ChEBI" id="CHEBI:58702"/>
    </ligand>
</feature>
<evidence type="ECO:0000313" key="13">
    <source>
        <dbReference type="EMBL" id="EBV9741535.1"/>
    </source>
</evidence>
<feature type="binding site" evidence="8">
    <location>
        <position position="170"/>
    </location>
    <ligand>
        <name>3-phosphoshikimate</name>
        <dbReference type="ChEBI" id="CHEBI:145989"/>
    </ligand>
</feature>
<organism evidence="10">
    <name type="scientific">Salmonella senftenberg</name>
    <dbReference type="NCBI Taxonomy" id="28150"/>
    <lineage>
        <taxon>Bacteria</taxon>
        <taxon>Pseudomonadati</taxon>
        <taxon>Pseudomonadota</taxon>
        <taxon>Gammaproteobacteria</taxon>
        <taxon>Enterobacterales</taxon>
        <taxon>Enterobacteriaceae</taxon>
        <taxon>Salmonella</taxon>
    </lineage>
</organism>
<comment type="pathway">
    <text evidence="1 8">Metabolic intermediate biosynthesis; chorismate biosynthesis; chorismate from D-erythrose 4-phosphate and phosphoenolpyruvate: step 6/7.</text>
</comment>
<evidence type="ECO:0000313" key="11">
    <source>
        <dbReference type="EMBL" id="EBM9623743.1"/>
    </source>
</evidence>
<dbReference type="EMBL" id="DAASTA010000003">
    <property type="protein sequence ID" value="HAE6896903.1"/>
    <property type="molecule type" value="Genomic_DNA"/>
</dbReference>
<dbReference type="EMBL" id="CP038593">
    <property type="protein sequence ID" value="QBY62042.1"/>
    <property type="molecule type" value="Genomic_DNA"/>
</dbReference>
<evidence type="ECO:0000313" key="26">
    <source>
        <dbReference type="EMBL" id="HAE0896129.1"/>
    </source>
</evidence>
<proteinExistence type="inferred from homology"/>
<gene>
    <name evidence="8 10" type="primary">aroA</name>
    <name evidence="16" type="ORF">A0E85_13645</name>
    <name evidence="15" type="ORF">A3030_13600</name>
    <name evidence="17" type="ORF">AA192_19250</name>
    <name evidence="18" type="ORF">AE408_18185</name>
    <name evidence="20" type="ORF">AL785_20130</name>
    <name evidence="10" type="ORF">AMA87_19530</name>
    <name evidence="19" type="ORF">AMB70_16835</name>
    <name evidence="13" type="ORF">ASA99_13015</name>
    <name evidence="21" type="ORF">B0986_14675</name>
    <name evidence="12" type="ORF">D5822_11050</name>
    <name evidence="14" type="ORF">D5B89_01530</name>
    <name evidence="31" type="ORF">E5F22_04805</name>
    <name evidence="27" type="ORF">G2781_20975</name>
    <name evidence="28" type="ORF">G2786_18705</name>
    <name evidence="22" type="ORF">G2801_18620</name>
    <name evidence="23" type="ORF">G2891_19125</name>
    <name evidence="26" type="ORF">G2901_20645</name>
    <name evidence="24" type="ORF">G2907_19710</name>
    <name evidence="25" type="ORF">G2909_19795</name>
    <name evidence="29" type="ORF">G4L31_000606</name>
    <name evidence="30" type="ORF">GNA61_003468</name>
    <name evidence="11" type="ORF">IL86_14555</name>
</gene>
<evidence type="ECO:0000256" key="5">
    <source>
        <dbReference type="ARBA" id="ARBA00022679"/>
    </source>
</evidence>
<feature type="binding site" evidence="8">
    <location>
        <position position="169"/>
    </location>
    <ligand>
        <name>3-phosphoshikimate</name>
        <dbReference type="ChEBI" id="CHEBI:145989"/>
    </ligand>
</feature>
<feature type="binding site" evidence="8">
    <location>
        <position position="340"/>
    </location>
    <ligand>
        <name>3-phosphoshikimate</name>
        <dbReference type="ChEBI" id="CHEBI:145989"/>
    </ligand>
</feature>
<comment type="subcellular location">
    <subcellularLocation>
        <location evidence="8">Cytoplasm</location>
    </subcellularLocation>
</comment>
<reference evidence="15" key="2">
    <citation type="submission" date="2018-07" db="EMBL/GenBank/DDBJ databases">
        <authorList>
            <consortium name="NARMS: The National Antimicrobial Resistance Monitoring System"/>
        </authorList>
    </citation>
    <scope>NUCLEOTIDE SEQUENCE</scope>
    <source>
        <strain evidence="15">CVM N57491F</strain>
        <strain evidence="16">FSIS1605764</strain>
    </source>
</reference>
<accession>A0A3W1FB29</accession>
<evidence type="ECO:0000313" key="32">
    <source>
        <dbReference type="Proteomes" id="UP000295223"/>
    </source>
</evidence>
<dbReference type="EMBL" id="DAAQUA010000013">
    <property type="protein sequence ID" value="HAE0877888.1"/>
    <property type="molecule type" value="Genomic_DNA"/>
</dbReference>
<dbReference type="PANTHER" id="PTHR21090:SF5">
    <property type="entry name" value="PENTAFUNCTIONAL AROM POLYPEPTIDE"/>
    <property type="match status" value="1"/>
</dbReference>
<evidence type="ECO:0000313" key="24">
    <source>
        <dbReference type="EMBL" id="HAE0845464.1"/>
    </source>
</evidence>
<dbReference type="InterPro" id="IPR001986">
    <property type="entry name" value="Enolpyruvate_Tfrase_dom"/>
</dbReference>
<dbReference type="EMBL" id="DAAQVP010000015">
    <property type="protein sequence ID" value="HAE1051295.1"/>
    <property type="molecule type" value="Genomic_DNA"/>
</dbReference>
<feature type="binding site" evidence="8">
    <location>
        <position position="197"/>
    </location>
    <ligand>
        <name>3-phosphoshikimate</name>
        <dbReference type="ChEBI" id="CHEBI:145989"/>
    </ligand>
</feature>
<feature type="binding site" evidence="8">
    <location>
        <position position="313"/>
    </location>
    <ligand>
        <name>3-phosphoshikimate</name>
        <dbReference type="ChEBI" id="CHEBI:145989"/>
    </ligand>
</feature>
<dbReference type="AlphaFoldDB" id="A0A3W1FB29"/>
<feature type="binding site" evidence="8">
    <location>
        <position position="27"/>
    </location>
    <ligand>
        <name>3-phosphoshikimate</name>
        <dbReference type="ChEBI" id="CHEBI:145989"/>
    </ligand>
</feature>
<dbReference type="EMBL" id="AAGUJP010000009">
    <property type="protein sequence ID" value="EBS0943163.1"/>
    <property type="molecule type" value="Genomic_DNA"/>
</dbReference>
<dbReference type="GO" id="GO:0009423">
    <property type="term" value="P:chorismate biosynthetic process"/>
    <property type="evidence" value="ECO:0007669"/>
    <property type="project" value="UniProtKB-UniRule"/>
</dbReference>
<feature type="binding site" evidence="8">
    <location>
        <position position="336"/>
    </location>
    <ligand>
        <name>3-phosphoshikimate</name>
        <dbReference type="ChEBI" id="CHEBI:145989"/>
    </ligand>
</feature>
<sequence length="427" mass="46142">MESLTLQPIARVDGAINLPGSKSVSNRALLLAALACGKTVLTNLLDSDDVRHMLNALSALGINYTLSADRTRCDITGNGGALHAPGALELFLGNAGTAMRPLAAALCLGQNEIVLTGEPRMKERPIGHLVDSLRQGGANIDYLEQENYPPLRLRGGFTGGDIEVDGSVSSQFLTALLMTAPLAPEDTIIRVKGELVSKPYIDITLNLMKTFGVEIANHHYQQFVVKGGQKYHSPGRYLVEGDASSASYFLAAGAIKGGTVKVTGIGRKSMQGDIRFADVLEKMGATITWGDDFIACTRGELHAIDMDMNHIPDAAMTIATTALFAKGTTTLRNIYNWRVKETDRLFAMATELRKVGAEVEEGHDYIRITPPAKLQHADIGTYNDHRMAMCFSLVALSDTPVTILDPKCTAKTFPDYFEQLARMSTPA</sequence>
<dbReference type="EMBL" id="DAAQUH010000019">
    <property type="protein sequence ID" value="HAE0896129.1"/>
    <property type="molecule type" value="Genomic_DNA"/>
</dbReference>
<dbReference type="PROSITE" id="PS00885">
    <property type="entry name" value="EPSP_SYNTHASE_2"/>
    <property type="match status" value="1"/>
</dbReference>
<dbReference type="GO" id="GO:0005737">
    <property type="term" value="C:cytoplasm"/>
    <property type="evidence" value="ECO:0007669"/>
    <property type="project" value="UniProtKB-SubCell"/>
</dbReference>
<evidence type="ECO:0000313" key="18">
    <source>
        <dbReference type="EMBL" id="ECW5629558.1"/>
    </source>
</evidence>
<evidence type="ECO:0000313" key="28">
    <source>
        <dbReference type="EMBL" id="HAE1183418.1"/>
    </source>
</evidence>
<evidence type="ECO:0000313" key="19">
    <source>
        <dbReference type="EMBL" id="ECW6305453.1"/>
    </source>
</evidence>
<dbReference type="Proteomes" id="UP000295223">
    <property type="component" value="Chromosome"/>
</dbReference>
<reference evidence="31 32" key="6">
    <citation type="submission" date="2019-04" db="EMBL/GenBank/DDBJ databases">
        <title>Development of a multi-locus typing scheme for an Enterobacteriaceae linear plasmid that mediates inter-species transfer of flagella.</title>
        <authorList>
            <person name="Robertson J."/>
            <person name="Lin J."/>
            <person name="Wren-Hedegus A."/>
            <person name="Arya G."/>
            <person name="Carrillo C."/>
            <person name="Nash J.H.E."/>
        </authorList>
    </citation>
    <scope>NUCLEOTIDE SEQUENCE [LARGE SCALE GENOMIC DNA]</scope>
    <source>
        <strain evidence="31 32">SA20130280</strain>
    </source>
</reference>
<dbReference type="NCBIfam" id="TIGR01356">
    <property type="entry name" value="aroA"/>
    <property type="match status" value="1"/>
</dbReference>
<feature type="domain" description="Enolpyruvate transferase" evidence="9">
    <location>
        <begin position="7"/>
        <end position="420"/>
    </location>
</feature>
<feature type="binding site" evidence="8">
    <location>
        <position position="23"/>
    </location>
    <ligand>
        <name>3-phosphoshikimate</name>
        <dbReference type="ChEBI" id="CHEBI:145989"/>
    </ligand>
</feature>